<dbReference type="AlphaFoldDB" id="A0A5C4SC67"/>
<sequence>MKPVTKKNMTRVWVALLLAGLSIVSITARSFAITYKIGDTYGGGKVAYIFQPGDSGYVKGEQHGLIAAEADINTTYKDAWDGDSYTGVYVWSTSQFENTNNTDYAYKEISSTGTAIGDGAANTDKILSMYPATKYPNSAAAIAREYRGGGFDDWFLPSIDELKQLYESKALVGGYADYTYWSSSEINPSMAWYHIFVNGIRRDSNKSYFKRVRPVRVF</sequence>
<evidence type="ECO:0000259" key="1">
    <source>
        <dbReference type="Pfam" id="PF07603"/>
    </source>
</evidence>
<feature type="domain" description="Lcl C-terminal" evidence="1">
    <location>
        <begin position="138"/>
        <end position="216"/>
    </location>
</feature>
<keyword evidence="3" id="KW-1185">Reference proteome</keyword>
<accession>A0A5C4SC67</accession>
<protein>
    <submittedName>
        <fullName evidence="2">DUF1566 domain-containing protein</fullName>
    </submittedName>
</protein>
<evidence type="ECO:0000313" key="3">
    <source>
        <dbReference type="Proteomes" id="UP000308271"/>
    </source>
</evidence>
<proteinExistence type="predicted"/>
<dbReference type="Proteomes" id="UP000308271">
    <property type="component" value="Unassembled WGS sequence"/>
</dbReference>
<gene>
    <name evidence="2" type="ORF">FGF66_01045</name>
</gene>
<dbReference type="OrthoDB" id="9765957at2"/>
<reference evidence="2 3" key="1">
    <citation type="submission" date="2019-05" db="EMBL/GenBank/DDBJ databases">
        <title>Draft Whole-Genome sequence of the green sulfur bacterium Chlorobaculum thiosulfatiphilum DSM 249.</title>
        <authorList>
            <person name="Meyer T.E."/>
            <person name="Kyndt J.A."/>
        </authorList>
    </citation>
    <scope>NUCLEOTIDE SEQUENCE [LARGE SCALE GENOMIC DNA]</scope>
    <source>
        <strain evidence="2 3">DSM 249</strain>
    </source>
</reference>
<evidence type="ECO:0000313" key="2">
    <source>
        <dbReference type="EMBL" id="TNJ40371.1"/>
    </source>
</evidence>
<dbReference type="Pfam" id="PF07603">
    <property type="entry name" value="Lcl_C"/>
    <property type="match status" value="1"/>
</dbReference>
<name>A0A5C4SC67_CHLTI</name>
<comment type="caution">
    <text evidence="2">The sequence shown here is derived from an EMBL/GenBank/DDBJ whole genome shotgun (WGS) entry which is preliminary data.</text>
</comment>
<dbReference type="EMBL" id="VDCH01000001">
    <property type="protein sequence ID" value="TNJ40371.1"/>
    <property type="molecule type" value="Genomic_DNA"/>
</dbReference>
<dbReference type="InterPro" id="IPR011460">
    <property type="entry name" value="Lcl_C"/>
</dbReference>
<dbReference type="RefSeq" id="WP_139455841.1">
    <property type="nucleotide sequence ID" value="NZ_VDCH01000001.1"/>
</dbReference>
<organism evidence="2 3">
    <name type="scientific">Chlorobaculum thiosulfatiphilum</name>
    <name type="common">Chlorobium limicola f.sp. thiosulfatophilum</name>
    <dbReference type="NCBI Taxonomy" id="115852"/>
    <lineage>
        <taxon>Bacteria</taxon>
        <taxon>Pseudomonadati</taxon>
        <taxon>Chlorobiota</taxon>
        <taxon>Chlorobiia</taxon>
        <taxon>Chlorobiales</taxon>
        <taxon>Chlorobiaceae</taxon>
        <taxon>Chlorobaculum</taxon>
    </lineage>
</organism>